<gene>
    <name evidence="1" type="ORF">HHX25_02520</name>
</gene>
<protein>
    <recommendedName>
        <fullName evidence="3">TonB C-terminal domain-containing protein</fullName>
    </recommendedName>
</protein>
<dbReference type="Proteomes" id="UP000746690">
    <property type="component" value="Unassembled WGS sequence"/>
</dbReference>
<evidence type="ECO:0008006" key="3">
    <source>
        <dbReference type="Google" id="ProtNLM"/>
    </source>
</evidence>
<comment type="caution">
    <text evidence="1">The sequence shown here is derived from an EMBL/GenBank/DDBJ whole genome shotgun (WGS) entry which is preliminary data.</text>
</comment>
<accession>A0ABX1RS42</accession>
<dbReference type="EMBL" id="JABBHF010000001">
    <property type="protein sequence ID" value="NMH86370.1"/>
    <property type="molecule type" value="Genomic_DNA"/>
</dbReference>
<evidence type="ECO:0000313" key="1">
    <source>
        <dbReference type="EMBL" id="NMH86370.1"/>
    </source>
</evidence>
<reference evidence="1 2" key="1">
    <citation type="submission" date="2020-04" db="EMBL/GenBank/DDBJ databases">
        <title>A Flavivirga sp. nov.</title>
        <authorList>
            <person name="Sun X."/>
        </authorList>
    </citation>
    <scope>NUCLEOTIDE SEQUENCE [LARGE SCALE GENOMIC DNA]</scope>
    <source>
        <strain evidence="1 2">Y03</strain>
    </source>
</reference>
<organism evidence="1 2">
    <name type="scientific">Flavivirga algicola</name>
    <dbReference type="NCBI Taxonomy" id="2729136"/>
    <lineage>
        <taxon>Bacteria</taxon>
        <taxon>Pseudomonadati</taxon>
        <taxon>Bacteroidota</taxon>
        <taxon>Flavobacteriia</taxon>
        <taxon>Flavobacteriales</taxon>
        <taxon>Flavobacteriaceae</taxon>
        <taxon>Flavivirga</taxon>
    </lineage>
</organism>
<evidence type="ECO:0000313" key="2">
    <source>
        <dbReference type="Proteomes" id="UP000746690"/>
    </source>
</evidence>
<dbReference type="RefSeq" id="WP_169669743.1">
    <property type="nucleotide sequence ID" value="NZ_JABBHF010000001.1"/>
</dbReference>
<keyword evidence="2" id="KW-1185">Reference proteome</keyword>
<proteinExistence type="predicted"/>
<sequence length="548" mass="62947">MHKLLFLLLFFSLQGFSQFRIMDSQLEEKSFRMLHRPSTENKLSKYLKIHLSNDEIRNLSYKTPPNSHQSIRAQFQVSANGRPWNFRIYTGNRDLNKKLEKLLREFLPNEVSNLSELHESINKIQLFSKEGNKNIINVSSIIVSTFPPVFSYVDNLSQSNSENVFYADGNISKEAKTSLKKKVSTTTFDTPPLYTSDVFKRFPISGKCQNISFDDAYGCFKKNLENFIIKNLNQELIKKESVAGELKTNIRFKINKKGLITDLNCYSISPAFDAEINRIVQLFGTKIIQPANRNGVALETSVNMSLPLFISESFTKEEFLYLNNNSFTSFFKENLKTKDIESAIISHSKPAIKVFFSFNKKGDLHDVWTNTTNEKLNKTLIKILKKYPMNSLNLNKSINRIYSLGIIRKFKDKKQVLCDKELEWFSVGSYQKCTTCNNSKSIDEFNIRQIRNYIIAKVNSKNNVHKLAKGYMPIKGPHLKVWAYVTSGGSIQINKIAKIGKISSTNPENPIIKQVNTIVSLMPEYFIKPLRNGKPHRADLGLMVFQIK</sequence>
<name>A0ABX1RS42_9FLAO</name>